<comment type="similarity">
    <text evidence="1">Belongs to the thymidine/pyrimidine-nucleoside phosphorylase family.</text>
</comment>
<dbReference type="GO" id="GO:0005829">
    <property type="term" value="C:cytosol"/>
    <property type="evidence" value="ECO:0007669"/>
    <property type="project" value="TreeGrafter"/>
</dbReference>
<dbReference type="Gene3D" id="1.20.970.10">
    <property type="entry name" value="Transferase, Pyrimidine Nucleoside Phosphorylase, Chain C"/>
    <property type="match status" value="1"/>
</dbReference>
<comment type="caution">
    <text evidence="6">The sequence shown here is derived from an EMBL/GenBank/DDBJ whole genome shotgun (WGS) entry which is preliminary data.</text>
</comment>
<organism evidence="6">
    <name type="scientific">candidate division WOR-3 bacterium</name>
    <dbReference type="NCBI Taxonomy" id="2052148"/>
    <lineage>
        <taxon>Bacteria</taxon>
        <taxon>Bacteria division WOR-3</taxon>
    </lineage>
</organism>
<dbReference type="NCBIfam" id="NF004490">
    <property type="entry name" value="PRK05820.1"/>
    <property type="match status" value="1"/>
</dbReference>
<evidence type="ECO:0000256" key="3">
    <source>
        <dbReference type="ARBA" id="ARBA00022676"/>
    </source>
</evidence>
<dbReference type="Gene3D" id="3.40.1030.10">
    <property type="entry name" value="Nucleoside phosphorylase/phosphoribosyltransferase catalytic domain"/>
    <property type="match status" value="1"/>
</dbReference>
<dbReference type="InterPro" id="IPR036566">
    <property type="entry name" value="PYNP-like_C_sf"/>
</dbReference>
<dbReference type="NCBIfam" id="TIGR02644">
    <property type="entry name" value="Y_phosphoryl"/>
    <property type="match status" value="1"/>
</dbReference>
<feature type="domain" description="Pyrimidine nucleoside phosphorylase C-terminal" evidence="5">
    <location>
        <begin position="343"/>
        <end position="417"/>
    </location>
</feature>
<keyword evidence="4 6" id="KW-0808">Transferase</keyword>
<keyword evidence="3 6" id="KW-0328">Glycosyltransferase</keyword>
<dbReference type="SUPFAM" id="SSF47648">
    <property type="entry name" value="Nucleoside phosphorylase/phosphoribosyltransferase N-terminal domain"/>
    <property type="match status" value="1"/>
</dbReference>
<dbReference type="GO" id="GO:0004645">
    <property type="term" value="F:1,4-alpha-oligoglucan phosphorylase activity"/>
    <property type="evidence" value="ECO:0007669"/>
    <property type="project" value="InterPro"/>
</dbReference>
<protein>
    <submittedName>
        <fullName evidence="6">Thymidine phosphorylase</fullName>
        <ecNumber evidence="6">2.4.2.4</ecNumber>
    </submittedName>
</protein>
<dbReference type="PANTHER" id="PTHR10515">
    <property type="entry name" value="THYMIDINE PHOSPHORYLASE"/>
    <property type="match status" value="1"/>
</dbReference>
<dbReference type="InterPro" id="IPR000312">
    <property type="entry name" value="Glycosyl_Trfase_fam3"/>
</dbReference>
<name>A0A7C4XLS9_UNCW3</name>
<dbReference type="PIRSF" id="PIRSF000478">
    <property type="entry name" value="TP_PyNP"/>
    <property type="match status" value="1"/>
</dbReference>
<dbReference type="SMART" id="SM00941">
    <property type="entry name" value="PYNP_C"/>
    <property type="match status" value="1"/>
</dbReference>
<dbReference type="GO" id="GO:0006206">
    <property type="term" value="P:pyrimidine nucleobase metabolic process"/>
    <property type="evidence" value="ECO:0007669"/>
    <property type="project" value="InterPro"/>
</dbReference>
<evidence type="ECO:0000256" key="2">
    <source>
        <dbReference type="ARBA" id="ARBA00011738"/>
    </source>
</evidence>
<dbReference type="SUPFAM" id="SSF54680">
    <property type="entry name" value="Pyrimidine nucleoside phosphorylase C-terminal domain"/>
    <property type="match status" value="1"/>
</dbReference>
<dbReference type="PANTHER" id="PTHR10515:SF0">
    <property type="entry name" value="THYMIDINE PHOSPHORYLASE"/>
    <property type="match status" value="1"/>
</dbReference>
<accession>A0A7C4XLS9</accession>
<dbReference type="InterPro" id="IPR013102">
    <property type="entry name" value="PYNP_C"/>
</dbReference>
<sequence>MGYNFLDILYKKRNGAKLSEKEIQYLITDYVRGKIPDYQFSAFLMAVYFQGMDFDETFSLTRAMLYSGRIFKLANIKIPKIDKHSTGGVGDKISLILAPLVASCGVCVPMISGRSLGHTGGTLDKLESIPGFRTNLSLKEFKKQLQRIGVGIIGQTKEIAPADKKIYALRDVTATVESIPLITASIMSKKLAEDLDGLVLDVKFGNGAFMEDYRKAKELCNYLVQVGKRFGVKTIGVLTDMNDPLGNYIGNSLEVMEAIECLKGQGPDDLLKVTLFLSELILEIAHIKGGEKLLLQKIKSEEALNKLKEMIEHQGGDSRIVDDYSKLPIARNRTKYLAPKTGYIHNIDTLNLGMLVTKLGAGRLKKGDAIDPACGFRVYKKTGSFVKRGDLLLEIFSDNKACVKEILKEMEKIFLIKSQPARARTLIKEVVR</sequence>
<proteinExistence type="inferred from homology"/>
<dbReference type="GO" id="GO:0009032">
    <property type="term" value="F:thymidine phosphorylase activity"/>
    <property type="evidence" value="ECO:0007669"/>
    <property type="project" value="UniProtKB-EC"/>
</dbReference>
<dbReference type="Pfam" id="PF02885">
    <property type="entry name" value="Glycos_trans_3N"/>
    <property type="match status" value="1"/>
</dbReference>
<dbReference type="Pfam" id="PF00591">
    <property type="entry name" value="Glycos_transf_3"/>
    <property type="match status" value="1"/>
</dbReference>
<dbReference type="InterPro" id="IPR018090">
    <property type="entry name" value="Pyrmidine_PPas_bac/euk"/>
</dbReference>
<evidence type="ECO:0000256" key="4">
    <source>
        <dbReference type="ARBA" id="ARBA00022679"/>
    </source>
</evidence>
<evidence type="ECO:0000256" key="1">
    <source>
        <dbReference type="ARBA" id="ARBA00006915"/>
    </source>
</evidence>
<gene>
    <name evidence="6" type="ORF">ENV60_08505</name>
</gene>
<dbReference type="EC" id="2.4.2.4" evidence="6"/>
<dbReference type="SUPFAM" id="SSF52418">
    <property type="entry name" value="Nucleoside phosphorylase/phosphoribosyltransferase catalytic domain"/>
    <property type="match status" value="1"/>
</dbReference>
<dbReference type="InterPro" id="IPR036320">
    <property type="entry name" value="Glycosyl_Trfase_fam3_N_dom_sf"/>
</dbReference>
<dbReference type="Pfam" id="PF07831">
    <property type="entry name" value="PYNP_C"/>
    <property type="match status" value="1"/>
</dbReference>
<dbReference type="GO" id="GO:0006213">
    <property type="term" value="P:pyrimidine nucleoside metabolic process"/>
    <property type="evidence" value="ECO:0007669"/>
    <property type="project" value="InterPro"/>
</dbReference>
<evidence type="ECO:0000259" key="5">
    <source>
        <dbReference type="SMART" id="SM00941"/>
    </source>
</evidence>
<dbReference type="EMBL" id="DTGZ01000160">
    <property type="protein sequence ID" value="HGV98318.1"/>
    <property type="molecule type" value="Genomic_DNA"/>
</dbReference>
<dbReference type="FunFam" id="3.40.1030.10:FF:000003">
    <property type="entry name" value="Pyrimidine-nucleoside phosphorylase"/>
    <property type="match status" value="1"/>
</dbReference>
<dbReference type="Gene3D" id="3.90.1170.30">
    <property type="entry name" value="Pyrimidine nucleoside phosphorylase-like, C-terminal domain"/>
    <property type="match status" value="1"/>
</dbReference>
<evidence type="ECO:0000313" key="6">
    <source>
        <dbReference type="EMBL" id="HGV98318.1"/>
    </source>
</evidence>
<dbReference type="InterPro" id="IPR017459">
    <property type="entry name" value="Glycosyl_Trfase_fam3_N_dom"/>
</dbReference>
<dbReference type="AlphaFoldDB" id="A0A7C4XLS9"/>
<dbReference type="InterPro" id="IPR000053">
    <property type="entry name" value="Thymidine/pyrmidine_PPase"/>
</dbReference>
<dbReference type="InterPro" id="IPR035902">
    <property type="entry name" value="Nuc_phospho_transferase"/>
</dbReference>
<comment type="subunit">
    <text evidence="2">Homodimer.</text>
</comment>
<reference evidence="6" key="1">
    <citation type="journal article" date="2020" name="mSystems">
        <title>Genome- and Community-Level Interaction Insights into Carbon Utilization and Element Cycling Functions of Hydrothermarchaeota in Hydrothermal Sediment.</title>
        <authorList>
            <person name="Zhou Z."/>
            <person name="Liu Y."/>
            <person name="Xu W."/>
            <person name="Pan J."/>
            <person name="Luo Z.H."/>
            <person name="Li M."/>
        </authorList>
    </citation>
    <scope>NUCLEOTIDE SEQUENCE [LARGE SCALE GENOMIC DNA]</scope>
    <source>
        <strain evidence="6">SpSt-774</strain>
    </source>
</reference>